<name>A0ABR4CL04_9HELO</name>
<evidence type="ECO:0000313" key="4">
    <source>
        <dbReference type="Proteomes" id="UP001595075"/>
    </source>
</evidence>
<dbReference type="SUPFAM" id="SSF51069">
    <property type="entry name" value="Carbonic anhydrase"/>
    <property type="match status" value="1"/>
</dbReference>
<dbReference type="EMBL" id="JAZHXI010000006">
    <property type="protein sequence ID" value="KAL2070439.1"/>
    <property type="molecule type" value="Genomic_DNA"/>
</dbReference>
<dbReference type="InterPro" id="IPR023561">
    <property type="entry name" value="Carbonic_anhydrase_a-class"/>
</dbReference>
<reference evidence="3 4" key="1">
    <citation type="journal article" date="2024" name="Commun. Biol.">
        <title>Comparative genomic analysis of thermophilic fungi reveals convergent evolutionary adaptations and gene losses.</title>
        <authorList>
            <person name="Steindorff A.S."/>
            <person name="Aguilar-Pontes M.V."/>
            <person name="Robinson A.J."/>
            <person name="Andreopoulos B."/>
            <person name="LaButti K."/>
            <person name="Kuo A."/>
            <person name="Mondo S."/>
            <person name="Riley R."/>
            <person name="Otillar R."/>
            <person name="Haridas S."/>
            <person name="Lipzen A."/>
            <person name="Grimwood J."/>
            <person name="Schmutz J."/>
            <person name="Clum A."/>
            <person name="Reid I.D."/>
            <person name="Moisan M.C."/>
            <person name="Butler G."/>
            <person name="Nguyen T.T.M."/>
            <person name="Dewar K."/>
            <person name="Conant G."/>
            <person name="Drula E."/>
            <person name="Henrissat B."/>
            <person name="Hansel C."/>
            <person name="Singer S."/>
            <person name="Hutchinson M.I."/>
            <person name="de Vries R.P."/>
            <person name="Natvig D.O."/>
            <person name="Powell A.J."/>
            <person name="Tsang A."/>
            <person name="Grigoriev I.V."/>
        </authorList>
    </citation>
    <scope>NUCLEOTIDE SEQUENCE [LARGE SCALE GENOMIC DNA]</scope>
    <source>
        <strain evidence="3 4">CBS 494.80</strain>
    </source>
</reference>
<feature type="chain" id="PRO_5046388521" description="Alpha-carbonic anhydrase domain-containing protein" evidence="1">
    <location>
        <begin position="17"/>
        <end position="282"/>
    </location>
</feature>
<comment type="caution">
    <text evidence="3">The sequence shown here is derived from an EMBL/GenBank/DDBJ whole genome shotgun (WGS) entry which is preliminary data.</text>
</comment>
<accession>A0ABR4CL04</accession>
<protein>
    <recommendedName>
        <fullName evidence="2">Alpha-carbonic anhydrase domain-containing protein</fullName>
    </recommendedName>
</protein>
<dbReference type="SMART" id="SM01057">
    <property type="entry name" value="Carb_anhydrase"/>
    <property type="match status" value="1"/>
</dbReference>
<feature type="domain" description="Alpha-carbonic anhydrase" evidence="2">
    <location>
        <begin position="37"/>
        <end position="282"/>
    </location>
</feature>
<organism evidence="3 4">
    <name type="scientific">Oculimacula yallundae</name>
    <dbReference type="NCBI Taxonomy" id="86028"/>
    <lineage>
        <taxon>Eukaryota</taxon>
        <taxon>Fungi</taxon>
        <taxon>Dikarya</taxon>
        <taxon>Ascomycota</taxon>
        <taxon>Pezizomycotina</taxon>
        <taxon>Leotiomycetes</taxon>
        <taxon>Helotiales</taxon>
        <taxon>Ploettnerulaceae</taxon>
        <taxon>Oculimacula</taxon>
    </lineage>
</organism>
<keyword evidence="1" id="KW-0732">Signal</keyword>
<dbReference type="InterPro" id="IPR036398">
    <property type="entry name" value="CA_dom_sf"/>
</dbReference>
<dbReference type="Pfam" id="PF00194">
    <property type="entry name" value="Carb_anhydrase"/>
    <property type="match status" value="1"/>
</dbReference>
<dbReference type="PROSITE" id="PS51144">
    <property type="entry name" value="ALPHA_CA_2"/>
    <property type="match status" value="1"/>
</dbReference>
<dbReference type="CDD" id="cd03124">
    <property type="entry name" value="alpha_CA_prokaryotic_like"/>
    <property type="match status" value="1"/>
</dbReference>
<evidence type="ECO:0000256" key="1">
    <source>
        <dbReference type="SAM" id="SignalP"/>
    </source>
</evidence>
<evidence type="ECO:0000313" key="3">
    <source>
        <dbReference type="EMBL" id="KAL2070439.1"/>
    </source>
</evidence>
<dbReference type="Proteomes" id="UP001595075">
    <property type="component" value="Unassembled WGS sequence"/>
</dbReference>
<sequence length="282" mass="31002">MFSLLVAVAAIPSILACPQHELAARGQSLNKRAEGAQDWAYEASYNWGMINENYTLCQTGTQQSPIPLMITQGLSTTHVPIFDSASYSNISGALSNWGYGPAFTPLTTNSSTFTRAPAMKYDNTTLYFKGLHIHSPADHTVQGDRSKAELHLVHADAEGNNRGVIAIRIDPGNADSLFFSQMLGETANSTVEPTKNPIPSFHSKETIPLNLDVLEAIREANMLNDFWTYDGSLTSPPCTEGIRFWVARNTMYVSVQQMQAILAVSTFSSRAEQEVWQHGINK</sequence>
<dbReference type="InterPro" id="IPR001148">
    <property type="entry name" value="CA_dom"/>
</dbReference>
<proteinExistence type="predicted"/>
<dbReference type="InterPro" id="IPR041891">
    <property type="entry name" value="Alpha_CA_prokaryot-like"/>
</dbReference>
<feature type="signal peptide" evidence="1">
    <location>
        <begin position="1"/>
        <end position="16"/>
    </location>
</feature>
<keyword evidence="4" id="KW-1185">Reference proteome</keyword>
<evidence type="ECO:0000259" key="2">
    <source>
        <dbReference type="PROSITE" id="PS51144"/>
    </source>
</evidence>
<dbReference type="Gene3D" id="3.10.200.10">
    <property type="entry name" value="Alpha carbonic anhydrase"/>
    <property type="match status" value="1"/>
</dbReference>
<gene>
    <name evidence="3" type="ORF">VTL71DRAFT_13465</name>
</gene>
<dbReference type="PANTHER" id="PTHR18952">
    <property type="entry name" value="CARBONIC ANHYDRASE"/>
    <property type="match status" value="1"/>
</dbReference>
<dbReference type="PANTHER" id="PTHR18952:SF274">
    <property type="entry name" value="ALPHA-CARBONIC ANHYDRASE DOMAIN-CONTAINING PROTEIN"/>
    <property type="match status" value="1"/>
</dbReference>